<proteinExistence type="predicted"/>
<dbReference type="AlphaFoldDB" id="A0A645DV34"/>
<dbReference type="EMBL" id="VSSQ01039990">
    <property type="protein sequence ID" value="MPM93145.1"/>
    <property type="molecule type" value="Genomic_DNA"/>
</dbReference>
<protein>
    <submittedName>
        <fullName evidence="1">Uncharacterized protein</fullName>
    </submittedName>
</protein>
<accession>A0A645DV34</accession>
<name>A0A645DV34_9ZZZZ</name>
<organism evidence="1">
    <name type="scientific">bioreactor metagenome</name>
    <dbReference type="NCBI Taxonomy" id="1076179"/>
    <lineage>
        <taxon>unclassified sequences</taxon>
        <taxon>metagenomes</taxon>
        <taxon>ecological metagenomes</taxon>
    </lineage>
</organism>
<comment type="caution">
    <text evidence="1">The sequence shown here is derived from an EMBL/GenBank/DDBJ whole genome shotgun (WGS) entry which is preliminary data.</text>
</comment>
<reference evidence="1" key="1">
    <citation type="submission" date="2019-08" db="EMBL/GenBank/DDBJ databases">
        <authorList>
            <person name="Kucharzyk K."/>
            <person name="Murdoch R.W."/>
            <person name="Higgins S."/>
            <person name="Loffler F."/>
        </authorList>
    </citation>
    <scope>NUCLEOTIDE SEQUENCE</scope>
</reference>
<sequence length="58" mass="6733">MAKSAPARFEYELYAHGSAEYARVELKTKLFISDIFRLTRSLIYLYGYGIILEIVDIL</sequence>
<gene>
    <name evidence="1" type="ORF">SDC9_140281</name>
</gene>
<evidence type="ECO:0000313" key="1">
    <source>
        <dbReference type="EMBL" id="MPM93145.1"/>
    </source>
</evidence>